<reference evidence="1" key="1">
    <citation type="journal article" date="2019" name="bioRxiv">
        <title>The Genome of the Zebra Mussel, Dreissena polymorpha: A Resource for Invasive Species Research.</title>
        <authorList>
            <person name="McCartney M.A."/>
            <person name="Auch B."/>
            <person name="Kono T."/>
            <person name="Mallez S."/>
            <person name="Zhang Y."/>
            <person name="Obille A."/>
            <person name="Becker A."/>
            <person name="Abrahante J.E."/>
            <person name="Garbe J."/>
            <person name="Badalamenti J.P."/>
            <person name="Herman A."/>
            <person name="Mangelson H."/>
            <person name="Liachko I."/>
            <person name="Sullivan S."/>
            <person name="Sone E.D."/>
            <person name="Koren S."/>
            <person name="Silverstein K.A.T."/>
            <person name="Beckman K.B."/>
            <person name="Gohl D.M."/>
        </authorList>
    </citation>
    <scope>NUCLEOTIDE SEQUENCE</scope>
    <source>
        <strain evidence="1">Duluth1</strain>
        <tissue evidence="1">Whole animal</tissue>
    </source>
</reference>
<proteinExistence type="predicted"/>
<dbReference type="EMBL" id="JAIWYP010000008">
    <property type="protein sequence ID" value="KAH3788519.1"/>
    <property type="molecule type" value="Genomic_DNA"/>
</dbReference>
<evidence type="ECO:0000313" key="1">
    <source>
        <dbReference type="EMBL" id="KAH3788519.1"/>
    </source>
</evidence>
<organism evidence="1 2">
    <name type="scientific">Dreissena polymorpha</name>
    <name type="common">Zebra mussel</name>
    <name type="synonym">Mytilus polymorpha</name>
    <dbReference type="NCBI Taxonomy" id="45954"/>
    <lineage>
        <taxon>Eukaryota</taxon>
        <taxon>Metazoa</taxon>
        <taxon>Spiralia</taxon>
        <taxon>Lophotrochozoa</taxon>
        <taxon>Mollusca</taxon>
        <taxon>Bivalvia</taxon>
        <taxon>Autobranchia</taxon>
        <taxon>Heteroconchia</taxon>
        <taxon>Euheterodonta</taxon>
        <taxon>Imparidentia</taxon>
        <taxon>Neoheterodontei</taxon>
        <taxon>Myida</taxon>
        <taxon>Dreissenoidea</taxon>
        <taxon>Dreissenidae</taxon>
        <taxon>Dreissena</taxon>
    </lineage>
</organism>
<keyword evidence="2" id="KW-1185">Reference proteome</keyword>
<dbReference type="Proteomes" id="UP000828390">
    <property type="component" value="Unassembled WGS sequence"/>
</dbReference>
<dbReference type="AlphaFoldDB" id="A0A9D4EZE2"/>
<name>A0A9D4EZE2_DREPO</name>
<gene>
    <name evidence="1" type="ORF">DPMN_166664</name>
</gene>
<accession>A0A9D4EZE2</accession>
<comment type="caution">
    <text evidence="1">The sequence shown here is derived from an EMBL/GenBank/DDBJ whole genome shotgun (WGS) entry which is preliminary data.</text>
</comment>
<protein>
    <submittedName>
        <fullName evidence="1">Uncharacterized protein</fullName>
    </submittedName>
</protein>
<reference evidence="1" key="2">
    <citation type="submission" date="2020-11" db="EMBL/GenBank/DDBJ databases">
        <authorList>
            <person name="McCartney M.A."/>
            <person name="Auch B."/>
            <person name="Kono T."/>
            <person name="Mallez S."/>
            <person name="Becker A."/>
            <person name="Gohl D.M."/>
            <person name="Silverstein K.A.T."/>
            <person name="Koren S."/>
            <person name="Bechman K.B."/>
            <person name="Herman A."/>
            <person name="Abrahante J.E."/>
            <person name="Garbe J."/>
        </authorList>
    </citation>
    <scope>NUCLEOTIDE SEQUENCE</scope>
    <source>
        <strain evidence="1">Duluth1</strain>
        <tissue evidence="1">Whole animal</tissue>
    </source>
</reference>
<sequence>MEDTEKSDVNLADKTILAIATAVKDPIKSSLSTQWQSMIESIVAGGVHGLSNRIASIENDNKVLFNENRMLKDRVTDLEYKMDASEQ</sequence>
<evidence type="ECO:0000313" key="2">
    <source>
        <dbReference type="Proteomes" id="UP000828390"/>
    </source>
</evidence>